<dbReference type="GO" id="GO:0016114">
    <property type="term" value="P:terpenoid biosynthetic process"/>
    <property type="evidence" value="ECO:0007669"/>
    <property type="project" value="UniProtKB-UniRule"/>
</dbReference>
<evidence type="ECO:0000259" key="11">
    <source>
        <dbReference type="Pfam" id="PF00288"/>
    </source>
</evidence>
<keyword evidence="4 10" id="KW-0808">Transferase</keyword>
<feature type="domain" description="GHMP kinase N-terminal" evidence="11">
    <location>
        <begin position="69"/>
        <end position="145"/>
    </location>
</feature>
<dbReference type="InterPro" id="IPR020568">
    <property type="entry name" value="Ribosomal_Su5_D2-typ_SF"/>
</dbReference>
<comment type="similarity">
    <text evidence="1 10">Belongs to the GHMP kinase family. IspE subfamily.</text>
</comment>
<reference evidence="14" key="1">
    <citation type="submission" date="2018-02" db="EMBL/GenBank/DDBJ databases">
        <authorList>
            <person name="O'Hara-Hanley K."/>
            <person name="Soby S."/>
        </authorList>
    </citation>
    <scope>NUCLEOTIDE SEQUENCE [LARGE SCALE GENOMIC DNA]</scope>
    <source>
        <strain evidence="14">MWU14-2602</strain>
    </source>
</reference>
<dbReference type="GO" id="GO:0005524">
    <property type="term" value="F:ATP binding"/>
    <property type="evidence" value="ECO:0007669"/>
    <property type="project" value="UniProtKB-UniRule"/>
</dbReference>
<name>A0A2S5DDK6_9NEIS</name>
<sequence length="284" mass="31392">MQHAFHSFPAPAKLNLLLHVVGKRPDGYHLLETVFRFIDFGDTLQLAVRDDGVVELLTPTEGVPPETDLTVRAARLLQQESGCAMGASIRLEKRTPMGGGLGGGSSDAASVLIGLNRLWRLNWPRERLQELGLRLGADVPVFIFGRNALATGVGEVLEPIALRPAWYLVIHPQVHVPTAAIFRNFQGTRLTEFGRVGIMRILETTQQRRNDLQDVVTKMFPAVNEVLSELRKYGSPLMTGSGACVFLEFESKDEADKVYRVLSKKHQGFVAEGLDVHPLFDSAE</sequence>
<dbReference type="PANTHER" id="PTHR43527:SF2">
    <property type="entry name" value="4-DIPHOSPHOCYTIDYL-2-C-METHYL-D-ERYTHRITOL KINASE, CHLOROPLASTIC"/>
    <property type="match status" value="1"/>
</dbReference>
<dbReference type="EMBL" id="PQWB01000073">
    <property type="protein sequence ID" value="POZ61091.1"/>
    <property type="molecule type" value="Genomic_DNA"/>
</dbReference>
<dbReference type="SUPFAM" id="SSF54211">
    <property type="entry name" value="Ribosomal protein S5 domain 2-like"/>
    <property type="match status" value="1"/>
</dbReference>
<evidence type="ECO:0000256" key="7">
    <source>
        <dbReference type="ARBA" id="ARBA00022840"/>
    </source>
</evidence>
<evidence type="ECO:0000256" key="1">
    <source>
        <dbReference type="ARBA" id="ARBA00009684"/>
    </source>
</evidence>
<evidence type="ECO:0000256" key="10">
    <source>
        <dbReference type="HAMAP-Rule" id="MF_00061"/>
    </source>
</evidence>
<dbReference type="HAMAP" id="MF_00061">
    <property type="entry name" value="IspE"/>
    <property type="match status" value="1"/>
</dbReference>
<evidence type="ECO:0000256" key="5">
    <source>
        <dbReference type="ARBA" id="ARBA00022741"/>
    </source>
</evidence>
<dbReference type="Gene3D" id="3.30.230.10">
    <property type="match status" value="1"/>
</dbReference>
<feature type="active site" evidence="10">
    <location>
        <position position="138"/>
    </location>
</feature>
<comment type="pathway">
    <text evidence="10">Isoprenoid biosynthesis; isopentenyl diphosphate biosynthesis via DXP pathway; isopentenyl diphosphate from 1-deoxy-D-xylulose 5-phosphate: step 3/6.</text>
</comment>
<feature type="binding site" evidence="10">
    <location>
        <begin position="96"/>
        <end position="106"/>
    </location>
    <ligand>
        <name>ATP</name>
        <dbReference type="ChEBI" id="CHEBI:30616"/>
    </ligand>
</feature>
<dbReference type="InterPro" id="IPR004424">
    <property type="entry name" value="IspE"/>
</dbReference>
<dbReference type="InterPro" id="IPR036554">
    <property type="entry name" value="GHMP_kinase_C_sf"/>
</dbReference>
<feature type="active site" evidence="10">
    <location>
        <position position="13"/>
    </location>
</feature>
<dbReference type="NCBIfam" id="NF011202">
    <property type="entry name" value="PRK14608.1"/>
    <property type="match status" value="1"/>
</dbReference>
<dbReference type="UniPathway" id="UPA00056">
    <property type="reaction ID" value="UER00094"/>
</dbReference>
<evidence type="ECO:0000256" key="8">
    <source>
        <dbReference type="ARBA" id="ARBA00023229"/>
    </source>
</evidence>
<protein>
    <recommendedName>
        <fullName evidence="3 10">4-diphosphocytidyl-2-C-methyl-D-erythritol kinase</fullName>
        <shortName evidence="10">CMK</shortName>
        <ecNumber evidence="2 10">2.7.1.148</ecNumber>
    </recommendedName>
    <alternativeName>
        <fullName evidence="9 10">4-(cytidine-5'-diphospho)-2-C-methyl-D-erythritol kinase</fullName>
    </alternativeName>
</protein>
<feature type="domain" description="GHMP kinase C-terminal" evidence="12">
    <location>
        <begin position="207"/>
        <end position="265"/>
    </location>
</feature>
<accession>A0A2S5DDK6</accession>
<comment type="function">
    <text evidence="10">Catalyzes the phosphorylation of the position 2 hydroxy group of 4-diphosphocytidyl-2C-methyl-D-erythritol.</text>
</comment>
<dbReference type="Pfam" id="PF00288">
    <property type="entry name" value="GHMP_kinases_N"/>
    <property type="match status" value="1"/>
</dbReference>
<dbReference type="PIRSF" id="PIRSF010376">
    <property type="entry name" value="IspE"/>
    <property type="match status" value="1"/>
</dbReference>
<keyword evidence="14" id="KW-1185">Reference proteome</keyword>
<keyword evidence="6 10" id="KW-0418">Kinase</keyword>
<dbReference type="RefSeq" id="WP_103903579.1">
    <property type="nucleotide sequence ID" value="NZ_PQWB01000073.1"/>
</dbReference>
<keyword evidence="5 10" id="KW-0547">Nucleotide-binding</keyword>
<dbReference type="GO" id="GO:0019288">
    <property type="term" value="P:isopentenyl diphosphate biosynthetic process, methylerythritol 4-phosphate pathway"/>
    <property type="evidence" value="ECO:0007669"/>
    <property type="project" value="UniProtKB-UniRule"/>
</dbReference>
<proteinExistence type="inferred from homology"/>
<dbReference type="Proteomes" id="UP000237082">
    <property type="component" value="Unassembled WGS sequence"/>
</dbReference>
<evidence type="ECO:0000256" key="2">
    <source>
        <dbReference type="ARBA" id="ARBA00012052"/>
    </source>
</evidence>
<keyword evidence="7 10" id="KW-0067">ATP-binding</keyword>
<evidence type="ECO:0000313" key="13">
    <source>
        <dbReference type="EMBL" id="POZ61091.1"/>
    </source>
</evidence>
<dbReference type="InterPro" id="IPR006204">
    <property type="entry name" value="GHMP_kinase_N_dom"/>
</dbReference>
<dbReference type="AlphaFoldDB" id="A0A2S5DDK6"/>
<gene>
    <name evidence="10" type="primary">ispE</name>
    <name evidence="13" type="ORF">C2I19_15495</name>
</gene>
<comment type="catalytic activity">
    <reaction evidence="10">
        <text>4-CDP-2-C-methyl-D-erythritol + ATP = 4-CDP-2-C-methyl-D-erythritol 2-phosphate + ADP + H(+)</text>
        <dbReference type="Rhea" id="RHEA:18437"/>
        <dbReference type="ChEBI" id="CHEBI:15378"/>
        <dbReference type="ChEBI" id="CHEBI:30616"/>
        <dbReference type="ChEBI" id="CHEBI:57823"/>
        <dbReference type="ChEBI" id="CHEBI:57919"/>
        <dbReference type="ChEBI" id="CHEBI:456216"/>
        <dbReference type="EC" id="2.7.1.148"/>
    </reaction>
</comment>
<dbReference type="GO" id="GO:0050515">
    <property type="term" value="F:4-(cytidine 5'-diphospho)-2-C-methyl-D-erythritol kinase activity"/>
    <property type="evidence" value="ECO:0007669"/>
    <property type="project" value="UniProtKB-UniRule"/>
</dbReference>
<dbReference type="InterPro" id="IPR014721">
    <property type="entry name" value="Ribsml_uS5_D2-typ_fold_subgr"/>
</dbReference>
<organism evidence="13 14">
    <name type="scientific">Chromobacterium alticapitis</name>
    <dbReference type="NCBI Taxonomy" id="2073169"/>
    <lineage>
        <taxon>Bacteria</taxon>
        <taxon>Pseudomonadati</taxon>
        <taxon>Pseudomonadota</taxon>
        <taxon>Betaproteobacteria</taxon>
        <taxon>Neisseriales</taxon>
        <taxon>Chromobacteriaceae</taxon>
        <taxon>Chromobacterium</taxon>
    </lineage>
</organism>
<evidence type="ECO:0000256" key="4">
    <source>
        <dbReference type="ARBA" id="ARBA00022679"/>
    </source>
</evidence>
<evidence type="ECO:0000256" key="3">
    <source>
        <dbReference type="ARBA" id="ARBA00017473"/>
    </source>
</evidence>
<evidence type="ECO:0000313" key="14">
    <source>
        <dbReference type="Proteomes" id="UP000237082"/>
    </source>
</evidence>
<dbReference type="InterPro" id="IPR013750">
    <property type="entry name" value="GHMP_kinase_C_dom"/>
</dbReference>
<evidence type="ECO:0000256" key="9">
    <source>
        <dbReference type="ARBA" id="ARBA00032554"/>
    </source>
</evidence>
<dbReference type="SUPFAM" id="SSF55060">
    <property type="entry name" value="GHMP Kinase, C-terminal domain"/>
    <property type="match status" value="1"/>
</dbReference>
<dbReference type="OrthoDB" id="9809438at2"/>
<keyword evidence="8 10" id="KW-0414">Isoprene biosynthesis</keyword>
<evidence type="ECO:0000256" key="6">
    <source>
        <dbReference type="ARBA" id="ARBA00022777"/>
    </source>
</evidence>
<dbReference type="Pfam" id="PF08544">
    <property type="entry name" value="GHMP_kinases_C"/>
    <property type="match status" value="1"/>
</dbReference>
<evidence type="ECO:0000259" key="12">
    <source>
        <dbReference type="Pfam" id="PF08544"/>
    </source>
</evidence>
<dbReference type="PANTHER" id="PTHR43527">
    <property type="entry name" value="4-DIPHOSPHOCYTIDYL-2-C-METHYL-D-ERYTHRITOL KINASE, CHLOROPLASTIC"/>
    <property type="match status" value="1"/>
</dbReference>
<dbReference type="Gene3D" id="3.30.70.890">
    <property type="entry name" value="GHMP kinase, C-terminal domain"/>
    <property type="match status" value="1"/>
</dbReference>
<dbReference type="NCBIfam" id="TIGR00154">
    <property type="entry name" value="ispE"/>
    <property type="match status" value="1"/>
</dbReference>
<comment type="caution">
    <text evidence="13">The sequence shown here is derived from an EMBL/GenBank/DDBJ whole genome shotgun (WGS) entry which is preliminary data.</text>
</comment>
<dbReference type="EC" id="2.7.1.148" evidence="2 10"/>